<evidence type="ECO:0000259" key="11">
    <source>
        <dbReference type="Pfam" id="PF20979"/>
    </source>
</evidence>
<comment type="caution">
    <text evidence="9">Lacks conserved residue(s) required for the propagation of feature annotation.</text>
</comment>
<dbReference type="GO" id="GO:0005737">
    <property type="term" value="C:cytoplasm"/>
    <property type="evidence" value="ECO:0007669"/>
    <property type="project" value="UniProtKB-SubCell"/>
</dbReference>
<dbReference type="STRING" id="290054.SAMN02745114_00242"/>
<comment type="similarity">
    <text evidence="9">Belongs to the argininosuccinate synthase family. Type 1 subfamily.</text>
</comment>
<dbReference type="FunFam" id="3.90.1260.10:FF:000007">
    <property type="entry name" value="Argininosuccinate synthase"/>
    <property type="match status" value="1"/>
</dbReference>
<dbReference type="SUPFAM" id="SSF52402">
    <property type="entry name" value="Adenine nucleotide alpha hydrolases-like"/>
    <property type="match status" value="1"/>
</dbReference>
<dbReference type="InterPro" id="IPR014729">
    <property type="entry name" value="Rossmann-like_a/b/a_fold"/>
</dbReference>
<dbReference type="OrthoDB" id="9801641at2"/>
<dbReference type="GO" id="GO:0000053">
    <property type="term" value="P:argininosuccinate metabolic process"/>
    <property type="evidence" value="ECO:0007669"/>
    <property type="project" value="TreeGrafter"/>
</dbReference>
<dbReference type="Pfam" id="PF20979">
    <property type="entry name" value="Arginosuc_syn_C"/>
    <property type="match status" value="1"/>
</dbReference>
<dbReference type="HAMAP" id="MF_00005">
    <property type="entry name" value="Arg_succ_synth_type1"/>
    <property type="match status" value="1"/>
</dbReference>
<feature type="binding site" evidence="9">
    <location>
        <position position="279"/>
    </location>
    <ligand>
        <name>L-citrulline</name>
        <dbReference type="ChEBI" id="CHEBI:57743"/>
    </ligand>
</feature>
<protein>
    <recommendedName>
        <fullName evidence="3 9">Argininosuccinate synthase</fullName>
        <ecNumber evidence="3 9">6.3.4.5</ecNumber>
    </recommendedName>
    <alternativeName>
        <fullName evidence="9">Citrulline--aspartate ligase</fullName>
    </alternativeName>
</protein>
<feature type="binding site" evidence="9">
    <location>
        <position position="179"/>
    </location>
    <ligand>
        <name>L-citrulline</name>
        <dbReference type="ChEBI" id="CHEBI:57743"/>
    </ligand>
</feature>
<feature type="binding site" evidence="9">
    <location>
        <position position="126"/>
    </location>
    <ligand>
        <name>L-citrulline</name>
        <dbReference type="ChEBI" id="CHEBI:57743"/>
    </ligand>
</feature>
<dbReference type="InterPro" id="IPR001518">
    <property type="entry name" value="Arginosuc_synth"/>
</dbReference>
<dbReference type="PROSITE" id="PS00564">
    <property type="entry name" value="ARGININOSUCCIN_SYN_1"/>
    <property type="match status" value="1"/>
</dbReference>
<dbReference type="CDD" id="cd01999">
    <property type="entry name" value="ASS"/>
    <property type="match status" value="1"/>
</dbReference>
<evidence type="ECO:0000256" key="9">
    <source>
        <dbReference type="HAMAP-Rule" id="MF_00005"/>
    </source>
</evidence>
<evidence type="ECO:0000313" key="13">
    <source>
        <dbReference type="Proteomes" id="UP000190657"/>
    </source>
</evidence>
<keyword evidence="7 9" id="KW-0547">Nucleotide-binding</keyword>
<evidence type="ECO:0000256" key="5">
    <source>
        <dbReference type="ARBA" id="ARBA00022598"/>
    </source>
</evidence>
<dbReference type="FunFam" id="3.40.50.620:FF:000019">
    <property type="entry name" value="Argininosuccinate synthase"/>
    <property type="match status" value="1"/>
</dbReference>
<evidence type="ECO:0000256" key="4">
    <source>
        <dbReference type="ARBA" id="ARBA00022571"/>
    </source>
</evidence>
<dbReference type="InterPro" id="IPR023434">
    <property type="entry name" value="Arginosuc_synth_type_1_subfam"/>
</dbReference>
<feature type="binding site" evidence="9">
    <location>
        <position position="188"/>
    </location>
    <ligand>
        <name>L-citrulline</name>
        <dbReference type="ChEBI" id="CHEBI:57743"/>
    </ligand>
</feature>
<keyword evidence="9" id="KW-0963">Cytoplasm</keyword>
<dbReference type="InterPro" id="IPR048267">
    <property type="entry name" value="Arginosuc_syn_N"/>
</dbReference>
<dbReference type="GO" id="GO:0005524">
    <property type="term" value="F:ATP binding"/>
    <property type="evidence" value="ECO:0007669"/>
    <property type="project" value="UniProtKB-UniRule"/>
</dbReference>
<dbReference type="RefSeq" id="WP_078767748.1">
    <property type="nucleotide sequence ID" value="NZ_FUWW01000002.1"/>
</dbReference>
<feature type="binding site" evidence="9">
    <location>
        <position position="126"/>
    </location>
    <ligand>
        <name>L-aspartate</name>
        <dbReference type="ChEBI" id="CHEBI:29991"/>
    </ligand>
</feature>
<evidence type="ECO:0000256" key="6">
    <source>
        <dbReference type="ARBA" id="ARBA00022605"/>
    </source>
</evidence>
<feature type="binding site" evidence="9">
    <location>
        <position position="127"/>
    </location>
    <ligand>
        <name>L-aspartate</name>
        <dbReference type="ChEBI" id="CHEBI:29991"/>
    </ligand>
</feature>
<comment type="subunit">
    <text evidence="2 9">Homotetramer.</text>
</comment>
<feature type="binding site" evidence="9">
    <location>
        <position position="90"/>
    </location>
    <ligand>
        <name>L-citrulline</name>
        <dbReference type="ChEBI" id="CHEBI:57743"/>
    </ligand>
</feature>
<feature type="binding site" evidence="9">
    <location>
        <position position="95"/>
    </location>
    <ligand>
        <name>L-citrulline</name>
        <dbReference type="ChEBI" id="CHEBI:57743"/>
    </ligand>
</feature>
<comment type="subcellular location">
    <subcellularLocation>
        <location evidence="9">Cytoplasm</location>
    </subcellularLocation>
</comment>
<dbReference type="GO" id="GO:0004055">
    <property type="term" value="F:argininosuccinate synthase activity"/>
    <property type="evidence" value="ECO:0007669"/>
    <property type="project" value="UniProtKB-UniRule"/>
</dbReference>
<feature type="binding site" evidence="9">
    <location>
        <begin position="12"/>
        <end position="20"/>
    </location>
    <ligand>
        <name>ATP</name>
        <dbReference type="ChEBI" id="CHEBI:30616"/>
    </ligand>
</feature>
<evidence type="ECO:0000259" key="10">
    <source>
        <dbReference type="Pfam" id="PF00764"/>
    </source>
</evidence>
<keyword evidence="5 9" id="KW-0436">Ligase</keyword>
<comment type="catalytic activity">
    <reaction evidence="9">
        <text>L-citrulline + L-aspartate + ATP = 2-(N(omega)-L-arginino)succinate + AMP + diphosphate + H(+)</text>
        <dbReference type="Rhea" id="RHEA:10932"/>
        <dbReference type="ChEBI" id="CHEBI:15378"/>
        <dbReference type="ChEBI" id="CHEBI:29991"/>
        <dbReference type="ChEBI" id="CHEBI:30616"/>
        <dbReference type="ChEBI" id="CHEBI:33019"/>
        <dbReference type="ChEBI" id="CHEBI:57472"/>
        <dbReference type="ChEBI" id="CHEBI:57743"/>
        <dbReference type="ChEBI" id="CHEBI:456215"/>
        <dbReference type="EC" id="6.3.4.5"/>
    </reaction>
</comment>
<dbReference type="NCBIfam" id="TIGR00032">
    <property type="entry name" value="argG"/>
    <property type="match status" value="1"/>
</dbReference>
<dbReference type="GO" id="GO:0006526">
    <property type="term" value="P:L-arginine biosynthetic process"/>
    <property type="evidence" value="ECO:0007669"/>
    <property type="project" value="UniProtKB-UniRule"/>
</dbReference>
<evidence type="ECO:0000256" key="3">
    <source>
        <dbReference type="ARBA" id="ARBA00012286"/>
    </source>
</evidence>
<dbReference type="UniPathway" id="UPA00068">
    <property type="reaction ID" value="UER00113"/>
</dbReference>
<feature type="binding site" evidence="9">
    <location>
        <position position="267"/>
    </location>
    <ligand>
        <name>L-citrulline</name>
        <dbReference type="ChEBI" id="CHEBI:57743"/>
    </ligand>
</feature>
<dbReference type="Pfam" id="PF00764">
    <property type="entry name" value="Arginosuc_synth"/>
    <property type="match status" value="1"/>
</dbReference>
<dbReference type="PROSITE" id="PS00565">
    <property type="entry name" value="ARGININOSUCCIN_SYN_2"/>
    <property type="match status" value="1"/>
</dbReference>
<feature type="binding site" evidence="9">
    <location>
        <position position="120"/>
    </location>
    <ligand>
        <name>ATP</name>
        <dbReference type="ChEBI" id="CHEBI:30616"/>
    </ligand>
</feature>
<dbReference type="InterPro" id="IPR018223">
    <property type="entry name" value="Arginosuc_synth_CS"/>
</dbReference>
<comment type="pathway">
    <text evidence="1 9">Amino-acid biosynthesis; L-arginine biosynthesis; L-arginine from L-ornithine and carbamoyl phosphate: step 2/3.</text>
</comment>
<evidence type="ECO:0000256" key="8">
    <source>
        <dbReference type="ARBA" id="ARBA00022840"/>
    </source>
</evidence>
<feature type="domain" description="Arginosuccinate synthase C-terminal" evidence="11">
    <location>
        <begin position="178"/>
        <end position="399"/>
    </location>
</feature>
<proteinExistence type="inferred from homology"/>
<dbReference type="GO" id="GO:0000050">
    <property type="term" value="P:urea cycle"/>
    <property type="evidence" value="ECO:0007669"/>
    <property type="project" value="TreeGrafter"/>
</dbReference>
<dbReference type="EC" id="6.3.4.5" evidence="3 9"/>
<keyword evidence="13" id="KW-1185">Reference proteome</keyword>
<feature type="binding site" evidence="9">
    <location>
        <position position="122"/>
    </location>
    <ligand>
        <name>L-aspartate</name>
        <dbReference type="ChEBI" id="CHEBI:29991"/>
    </ligand>
</feature>
<dbReference type="Proteomes" id="UP000190657">
    <property type="component" value="Unassembled WGS sequence"/>
</dbReference>
<sequence length="410" mass="45305">MNKKDIKKVVLAYSGGLDTSIIIPWLKENYNNCEVIAVSGDVGQGTELDGLEEKALATGASKLYILDLKEEYVEDYIFPCLKAGAEYENYLLGTSHARPCIAKALAEVAKKEGADAICHGCTGKGNDQVRFELTLKAFAPEMEIIAPWREWDIVSREQEIEYAEAHNIPLKINRETNYSKDKNVWHLSHEGLDLEDPANEPQYNKDGFLELGVSPENAPDEPTYLTIHFDKGVPTAIDGKKMGALEIVEAINEVGGKNGIGLLDIVENRLVGMKSRGVYETPGGEILYKAHEMLETITLDKETQHYKKLIAQKFGELVYNGQWFTPLREALSAFVDETQKTVTGDVKVKLYKGNVINAGITSPYTLYDENVASFGDDGGAYNQADAAGFINLFGLSIKVKALLDQNRDNA</sequence>
<dbReference type="SUPFAM" id="SSF69864">
    <property type="entry name" value="Argininosuccinate synthetase, C-terminal domain"/>
    <property type="match status" value="1"/>
</dbReference>
<evidence type="ECO:0000256" key="7">
    <source>
        <dbReference type="ARBA" id="ARBA00022741"/>
    </source>
</evidence>
<reference evidence="12 13" key="1">
    <citation type="submission" date="2017-02" db="EMBL/GenBank/DDBJ databases">
        <authorList>
            <person name="Peterson S.W."/>
        </authorList>
    </citation>
    <scope>NUCLEOTIDE SEQUENCE [LARGE SCALE GENOMIC DNA]</scope>
    <source>
        <strain evidence="12 13">ATCC 51222</strain>
    </source>
</reference>
<evidence type="ECO:0000256" key="2">
    <source>
        <dbReference type="ARBA" id="ARBA00011881"/>
    </source>
</evidence>
<dbReference type="EMBL" id="FUWW01000002">
    <property type="protein sequence ID" value="SJZ36341.1"/>
    <property type="molecule type" value="Genomic_DNA"/>
</dbReference>
<keyword evidence="4 9" id="KW-0055">Arginine biosynthesis</keyword>
<dbReference type="Gene3D" id="3.40.50.620">
    <property type="entry name" value="HUPs"/>
    <property type="match status" value="1"/>
</dbReference>
<keyword evidence="6 9" id="KW-0028">Amino-acid biosynthesis</keyword>
<dbReference type="AlphaFoldDB" id="A0A1T4K1N9"/>
<dbReference type="PANTHER" id="PTHR11587:SF2">
    <property type="entry name" value="ARGININOSUCCINATE SYNTHASE"/>
    <property type="match status" value="1"/>
</dbReference>
<accession>A0A1T4K1N9</accession>
<dbReference type="InterPro" id="IPR048268">
    <property type="entry name" value="Arginosuc_syn_C"/>
</dbReference>
<evidence type="ECO:0000313" key="12">
    <source>
        <dbReference type="EMBL" id="SJZ36341.1"/>
    </source>
</evidence>
<feature type="domain" description="Arginosuccinate synthase-like N-terminal" evidence="10">
    <location>
        <begin position="8"/>
        <end position="169"/>
    </location>
</feature>
<keyword evidence="8 9" id="KW-0067">ATP-binding</keyword>
<dbReference type="PANTHER" id="PTHR11587">
    <property type="entry name" value="ARGININOSUCCINATE SYNTHASE"/>
    <property type="match status" value="1"/>
</dbReference>
<evidence type="ECO:0000256" key="1">
    <source>
        <dbReference type="ARBA" id="ARBA00004967"/>
    </source>
</evidence>
<organism evidence="12 13">
    <name type="scientific">Eubacterium coprostanoligenes</name>
    <dbReference type="NCBI Taxonomy" id="290054"/>
    <lineage>
        <taxon>Bacteria</taxon>
        <taxon>Bacillati</taxon>
        <taxon>Bacillota</taxon>
        <taxon>Clostridia</taxon>
        <taxon>Eubacteriales</taxon>
        <taxon>Eubacteriaceae</taxon>
        <taxon>Eubacterium</taxon>
    </lineage>
</organism>
<dbReference type="InterPro" id="IPR024074">
    <property type="entry name" value="AS_cat/multimer_dom_body"/>
</dbReference>
<dbReference type="NCBIfam" id="NF001770">
    <property type="entry name" value="PRK00509.1"/>
    <property type="match status" value="1"/>
</dbReference>
<gene>
    <name evidence="9" type="primary">argG</name>
    <name evidence="12" type="ORF">SAMN02745114_00242</name>
</gene>
<feature type="binding site" evidence="9">
    <location>
        <position position="130"/>
    </location>
    <ligand>
        <name>L-citrulline</name>
        <dbReference type="ChEBI" id="CHEBI:57743"/>
    </ligand>
</feature>
<name>A0A1T4K1N9_9FIRM</name>
<dbReference type="Gene3D" id="3.90.1260.10">
    <property type="entry name" value="Argininosuccinate synthetase, chain A, domain 2"/>
    <property type="match status" value="1"/>
</dbReference>